<reference evidence="4" key="1">
    <citation type="submission" date="2017-02" db="UniProtKB">
        <authorList>
            <consortium name="WormBaseParasite"/>
        </authorList>
    </citation>
    <scope>IDENTIFICATION</scope>
</reference>
<dbReference type="Proteomes" id="UP000268014">
    <property type="component" value="Unassembled WGS sequence"/>
</dbReference>
<protein>
    <submittedName>
        <fullName evidence="2 4">Uncharacterized protein</fullName>
    </submittedName>
</protein>
<accession>A0A0N4VT32</accession>
<evidence type="ECO:0000313" key="3">
    <source>
        <dbReference type="Proteomes" id="UP000268014"/>
    </source>
</evidence>
<gene>
    <name evidence="2" type="ORF">HPLM_LOCUS450</name>
</gene>
<evidence type="ECO:0000313" key="4">
    <source>
        <dbReference type="WBParaSite" id="HPLM_0000044901-mRNA-1"/>
    </source>
</evidence>
<reference evidence="2 3" key="2">
    <citation type="submission" date="2018-11" db="EMBL/GenBank/DDBJ databases">
        <authorList>
            <consortium name="Pathogen Informatics"/>
        </authorList>
    </citation>
    <scope>NUCLEOTIDE SEQUENCE [LARGE SCALE GENOMIC DNA]</scope>
    <source>
        <strain evidence="2 3">MHpl1</strain>
    </source>
</reference>
<organism evidence="4">
    <name type="scientific">Haemonchus placei</name>
    <name type="common">Barber's pole worm</name>
    <dbReference type="NCBI Taxonomy" id="6290"/>
    <lineage>
        <taxon>Eukaryota</taxon>
        <taxon>Metazoa</taxon>
        <taxon>Ecdysozoa</taxon>
        <taxon>Nematoda</taxon>
        <taxon>Chromadorea</taxon>
        <taxon>Rhabditida</taxon>
        <taxon>Rhabditina</taxon>
        <taxon>Rhabditomorpha</taxon>
        <taxon>Strongyloidea</taxon>
        <taxon>Trichostrongylidae</taxon>
        <taxon>Haemonchus</taxon>
    </lineage>
</organism>
<dbReference type="OrthoDB" id="10014409at2759"/>
<dbReference type="AlphaFoldDB" id="A0A0N4VT32"/>
<proteinExistence type="predicted"/>
<name>A0A0N4VT32_HAEPC</name>
<evidence type="ECO:0000313" key="2">
    <source>
        <dbReference type="EMBL" id="VDO05432.1"/>
    </source>
</evidence>
<dbReference type="WBParaSite" id="HPLM_0000044901-mRNA-1">
    <property type="protein sequence ID" value="HPLM_0000044901-mRNA-1"/>
    <property type="gene ID" value="HPLM_0000044901"/>
</dbReference>
<dbReference type="EMBL" id="UZAF01000307">
    <property type="protein sequence ID" value="VDO05432.1"/>
    <property type="molecule type" value="Genomic_DNA"/>
</dbReference>
<sequence length="70" mass="8022">MGWNSTMLVKDRLATEPDEDDERNGYVPDAPFTPIGMNITECFSYMYLGKMNDLAPEQSRRERTACEQGQ</sequence>
<keyword evidence="3" id="KW-1185">Reference proteome</keyword>
<feature type="region of interest" description="Disordered" evidence="1">
    <location>
        <begin position="1"/>
        <end position="31"/>
    </location>
</feature>
<evidence type="ECO:0000256" key="1">
    <source>
        <dbReference type="SAM" id="MobiDB-lite"/>
    </source>
</evidence>